<dbReference type="PANTHER" id="PTHR11106">
    <property type="entry name" value="GANGLIOSIDE INDUCED DIFFERENTIATION ASSOCIATED PROTEIN 2-RELATED"/>
    <property type="match status" value="1"/>
</dbReference>
<dbReference type="SUPFAM" id="SSF52949">
    <property type="entry name" value="Macro domain-like"/>
    <property type="match status" value="1"/>
</dbReference>
<feature type="domain" description="Macro" evidence="5">
    <location>
        <begin position="74"/>
        <end position="265"/>
    </location>
</feature>
<keyword evidence="2" id="KW-0326">Glycosidase</keyword>
<dbReference type="PANTHER" id="PTHR11106:SF27">
    <property type="entry name" value="MACRO DOMAIN-CONTAINING PROTEIN"/>
    <property type="match status" value="1"/>
</dbReference>
<dbReference type="InterPro" id="IPR043472">
    <property type="entry name" value="Macro_dom-like"/>
</dbReference>
<dbReference type="Proteomes" id="UP000236509">
    <property type="component" value="Unassembled WGS sequence"/>
</dbReference>
<dbReference type="GO" id="GO:0016798">
    <property type="term" value="F:hydrolase activity, acting on glycosyl bonds"/>
    <property type="evidence" value="ECO:0007669"/>
    <property type="project" value="UniProtKB-KW"/>
</dbReference>
<dbReference type="Pfam" id="PF01661">
    <property type="entry name" value="Macro"/>
    <property type="match status" value="1"/>
</dbReference>
<gene>
    <name evidence="6" type="ORF">BN1326_30193</name>
</gene>
<evidence type="ECO:0000256" key="1">
    <source>
        <dbReference type="ARBA" id="ARBA00018852"/>
    </source>
</evidence>
<comment type="similarity">
    <text evidence="4">Belongs to the MacroD-type family. Zn-Macro subfamily.</text>
</comment>
<dbReference type="Gene3D" id="3.40.220.10">
    <property type="entry name" value="Leucine Aminopeptidase, subunit E, domain 1"/>
    <property type="match status" value="1"/>
</dbReference>
<dbReference type="RefSeq" id="WP_031787386.1">
    <property type="nucleotide sequence ID" value="NZ_AP018562.1"/>
</dbReference>
<comment type="catalytic activity">
    <reaction evidence="3">
        <text>4-O-(ADP-D-ribosyl)-L-aspartyl-[protein] + H2O = L-aspartyl-[protein] + ADP-D-ribose + H(+)</text>
        <dbReference type="Rhea" id="RHEA:54428"/>
        <dbReference type="Rhea" id="RHEA-COMP:9867"/>
        <dbReference type="Rhea" id="RHEA-COMP:13832"/>
        <dbReference type="ChEBI" id="CHEBI:15377"/>
        <dbReference type="ChEBI" id="CHEBI:15378"/>
        <dbReference type="ChEBI" id="CHEBI:29961"/>
        <dbReference type="ChEBI" id="CHEBI:57967"/>
        <dbReference type="ChEBI" id="CHEBI:138102"/>
    </reaction>
    <physiologicalReaction direction="left-to-right" evidence="3">
        <dbReference type="Rhea" id="RHEA:54429"/>
    </physiologicalReaction>
</comment>
<dbReference type="AlphaFoldDB" id="A0A7U7JSE7"/>
<name>A0A7U7JSE7_9STAP</name>
<sequence length="267" mass="30664">MKTLKTNEERLEYLIDYMRRERNDNDELEMPTSFEALWELYRGLANVRPALPVSETYLAVQDALLSELNQQHVMDINDLSPRKDANIFVWQGDITTLKIDAIVNAANSRFLGCMQANHDCIDNIIHTKAGVQVRLDCADIIQRQGRKESVGNAKMTRAYNLPAKYIIHTVGPRIRRLPVSQMNRDLLAKCYLSCLKLADQERLNHIAFCCISTGVFAFPQDEAAEIAIQTVQQYLTDTKSKLKVVFNVFTEKDLELYEEAFNRDTEK</sequence>
<evidence type="ECO:0000256" key="4">
    <source>
        <dbReference type="ARBA" id="ARBA00093459"/>
    </source>
</evidence>
<proteinExistence type="inferred from homology"/>
<evidence type="ECO:0000256" key="2">
    <source>
        <dbReference type="ARBA" id="ARBA00023295"/>
    </source>
</evidence>
<dbReference type="InterPro" id="IPR002589">
    <property type="entry name" value="Macro_dom"/>
</dbReference>
<organism evidence="6 7">
    <name type="scientific">Staphylococcus argenteus</name>
    <dbReference type="NCBI Taxonomy" id="985002"/>
    <lineage>
        <taxon>Bacteria</taxon>
        <taxon>Bacillati</taxon>
        <taxon>Bacillota</taxon>
        <taxon>Bacilli</taxon>
        <taxon>Bacillales</taxon>
        <taxon>Staphylococcaceae</taxon>
        <taxon>Staphylococcus</taxon>
    </lineage>
</organism>
<dbReference type="CDD" id="cd02908">
    <property type="entry name" value="Macro_OAADPr_deacetylase"/>
    <property type="match status" value="1"/>
</dbReference>
<protein>
    <recommendedName>
        <fullName evidence="1">Protein-ADP-ribose hydrolase</fullName>
    </recommendedName>
</protein>
<evidence type="ECO:0000259" key="5">
    <source>
        <dbReference type="PROSITE" id="PS51154"/>
    </source>
</evidence>
<keyword evidence="2" id="KW-0378">Hydrolase</keyword>
<keyword evidence="7" id="KW-1185">Reference proteome</keyword>
<dbReference type="PROSITE" id="PS51154">
    <property type="entry name" value="MACRO"/>
    <property type="match status" value="1"/>
</dbReference>
<dbReference type="NCBIfam" id="NF003163">
    <property type="entry name" value="PRK04143.1"/>
    <property type="match status" value="1"/>
</dbReference>
<evidence type="ECO:0000313" key="7">
    <source>
        <dbReference type="Proteomes" id="UP000236509"/>
    </source>
</evidence>
<reference evidence="6 7" key="1">
    <citation type="submission" date="2015-04" db="EMBL/GenBank/DDBJ databases">
        <authorList>
            <person name="Cao L."/>
            <person name="Gao C.H."/>
        </authorList>
    </citation>
    <scope>NUCLEOTIDE SEQUENCE [LARGE SCALE GENOMIC DNA]</scope>
    <source>
        <strain evidence="6 7">SH3</strain>
    </source>
</reference>
<evidence type="ECO:0000256" key="3">
    <source>
        <dbReference type="ARBA" id="ARBA00048482"/>
    </source>
</evidence>
<accession>A0A7U7JSE7</accession>
<evidence type="ECO:0000313" key="6">
    <source>
        <dbReference type="EMBL" id="CRI21101.1"/>
    </source>
</evidence>
<dbReference type="SMART" id="SM00506">
    <property type="entry name" value="A1pp"/>
    <property type="match status" value="1"/>
</dbReference>
<comment type="caution">
    <text evidence="6">The sequence shown here is derived from an EMBL/GenBank/DDBJ whole genome shotgun (WGS) entry which is preliminary data.</text>
</comment>
<dbReference type="EMBL" id="CVOU01000015">
    <property type="protein sequence ID" value="CRI21101.1"/>
    <property type="molecule type" value="Genomic_DNA"/>
</dbReference>